<dbReference type="AlphaFoldDB" id="A0A402B443"/>
<sequence length="76" mass="8245">MYHHKQVETGQSDVPSQTGGDWSIWCTCAHLLENPNQVIKITVFMCGVCWGAAAAAPPAHSTHSNLAPQALKEIME</sequence>
<accession>A0A402B443</accession>
<comment type="caution">
    <text evidence="2">The sequence shown here is derived from an EMBL/GenBank/DDBJ whole genome shotgun (WGS) entry which is preliminary data.</text>
</comment>
<evidence type="ECO:0000256" key="1">
    <source>
        <dbReference type="SAM" id="MobiDB-lite"/>
    </source>
</evidence>
<dbReference type="EMBL" id="BIFT01000001">
    <property type="protein sequence ID" value="GCE26116.1"/>
    <property type="molecule type" value="Genomic_DNA"/>
</dbReference>
<evidence type="ECO:0000313" key="3">
    <source>
        <dbReference type="Proteomes" id="UP000287171"/>
    </source>
</evidence>
<dbReference type="Proteomes" id="UP000287171">
    <property type="component" value="Unassembled WGS sequence"/>
</dbReference>
<gene>
    <name evidence="2" type="ORF">KDA_16000</name>
</gene>
<keyword evidence="3" id="KW-1185">Reference proteome</keyword>
<organism evidence="2 3">
    <name type="scientific">Dictyobacter alpinus</name>
    <dbReference type="NCBI Taxonomy" id="2014873"/>
    <lineage>
        <taxon>Bacteria</taxon>
        <taxon>Bacillati</taxon>
        <taxon>Chloroflexota</taxon>
        <taxon>Ktedonobacteria</taxon>
        <taxon>Ktedonobacterales</taxon>
        <taxon>Dictyobacteraceae</taxon>
        <taxon>Dictyobacter</taxon>
    </lineage>
</organism>
<name>A0A402B443_9CHLR</name>
<reference evidence="3" key="1">
    <citation type="submission" date="2018-12" db="EMBL/GenBank/DDBJ databases">
        <title>Tengunoibacter tsumagoiensis gen. nov., sp. nov., Dictyobacter kobayashii sp. nov., D. alpinus sp. nov., and D. joshuensis sp. nov. and description of Dictyobacteraceae fam. nov. within the order Ktedonobacterales isolated from Tengu-no-mugimeshi.</title>
        <authorList>
            <person name="Wang C.M."/>
            <person name="Zheng Y."/>
            <person name="Sakai Y."/>
            <person name="Toyoda A."/>
            <person name="Minakuchi Y."/>
            <person name="Abe K."/>
            <person name="Yokota A."/>
            <person name="Yabe S."/>
        </authorList>
    </citation>
    <scope>NUCLEOTIDE SEQUENCE [LARGE SCALE GENOMIC DNA]</scope>
    <source>
        <strain evidence="3">Uno16</strain>
    </source>
</reference>
<proteinExistence type="predicted"/>
<evidence type="ECO:0000313" key="2">
    <source>
        <dbReference type="EMBL" id="GCE26116.1"/>
    </source>
</evidence>
<protein>
    <submittedName>
        <fullName evidence="2">Uncharacterized protein</fullName>
    </submittedName>
</protein>
<feature type="region of interest" description="Disordered" evidence="1">
    <location>
        <begin position="55"/>
        <end position="76"/>
    </location>
</feature>